<protein>
    <submittedName>
        <fullName evidence="1">Uncharacterized protein</fullName>
    </submittedName>
</protein>
<organism evidence="1 2">
    <name type="scientific">Pluteus cervinus</name>
    <dbReference type="NCBI Taxonomy" id="181527"/>
    <lineage>
        <taxon>Eukaryota</taxon>
        <taxon>Fungi</taxon>
        <taxon>Dikarya</taxon>
        <taxon>Basidiomycota</taxon>
        <taxon>Agaricomycotina</taxon>
        <taxon>Agaricomycetes</taxon>
        <taxon>Agaricomycetidae</taxon>
        <taxon>Agaricales</taxon>
        <taxon>Pluteineae</taxon>
        <taxon>Pluteaceae</taxon>
        <taxon>Pluteus</taxon>
    </lineage>
</organism>
<dbReference type="Proteomes" id="UP000308600">
    <property type="component" value="Unassembled WGS sequence"/>
</dbReference>
<evidence type="ECO:0000313" key="2">
    <source>
        <dbReference type="Proteomes" id="UP000308600"/>
    </source>
</evidence>
<proteinExistence type="predicted"/>
<sequence length="939" mass="104074">MNHPHHPESTSPRTSLNSSHIAEALSKSSDDGVSLVLSHLNLSDVEVSAAEQLAFIGREAPEDESIVERIALDHNKLTTLPMECALLSRLRYLNLKHNSFSVFPDVLTLLPALDILDLSYNKLKRLPSQPGKLIGLRVFNLYKNKLTRLPLYLTQFQSLDFLQLQRNPIEWPPNDVVSQPKDPGPQMKQWIRNLQQWMEEESPSTRGANDSGYSEQLELERQIDESYRSWKFPRSDQHDANAHSRTVSVDSALSASSKADSYRAMVTPTPLGREEDRPPALHLGMLSYGQDSSPPSYLPSPADSDTFDDSTIGYDSPVHERDGSAGGDLRPSPRREMFGNHSMPDLRSPYPNHDKYDDLGGFPPTITKATDEFSIPSPLSQRHDSSFGSLSRIMARNDIESRNILSMASERNQYFRRISTLPPSVLPKPLLCLVDSARTILFAVCQVYQILEHYVLHPIDDRLSYIFKKVLDPVNAQMADLISALDRFDSMSRRAQPSPSVCRAVVEACRDTVTAFSKALSVLSLQLRVITGSDDVRFTRRILLELYAATAEISCAWQTLVPHLEVIKSLIHGKQYTNGISNNNGHAFMNAEHSAAPTDSSALPIPRPTTGLGVLSTRSRIARRHAGSFSSKDVELGKKLPSYDILPGFTGGVASINRPIPFLRPPKRQATAPASVTVMSPSPTNPVFSPNSVPRAESSQSNHSREGSQASLKTSSTSSSPSIPPKSTFLELPTTSKTQIDRDALQAVMQAVEVAPIIWDMMEELLGDLDIHKSLQNARIVTDRLKETIQTLREQGSQADRKLLREDAHTFLKIVVQLSNITKKHGTSHAVSSKLRSNMVKLTNSTEEFAMLLHVSSFSPSNSRPYSPMLSPAYPHSNIQDEPRLNSSLSRTRSTQPLPSPKPPNSATQEIFHNGLNPNFQMPRRVWEAGLSVGSADPG</sequence>
<keyword evidence="2" id="KW-1185">Reference proteome</keyword>
<name>A0ACD3BFN6_9AGAR</name>
<dbReference type="EMBL" id="ML208260">
    <property type="protein sequence ID" value="TFK76564.1"/>
    <property type="molecule type" value="Genomic_DNA"/>
</dbReference>
<gene>
    <name evidence="1" type="ORF">BDN72DRAFT_243194</name>
</gene>
<evidence type="ECO:0000313" key="1">
    <source>
        <dbReference type="EMBL" id="TFK76564.1"/>
    </source>
</evidence>
<reference evidence="1 2" key="1">
    <citation type="journal article" date="2019" name="Nat. Ecol. Evol.">
        <title>Megaphylogeny resolves global patterns of mushroom evolution.</title>
        <authorList>
            <person name="Varga T."/>
            <person name="Krizsan K."/>
            <person name="Foldi C."/>
            <person name="Dima B."/>
            <person name="Sanchez-Garcia M."/>
            <person name="Sanchez-Ramirez S."/>
            <person name="Szollosi G.J."/>
            <person name="Szarkandi J.G."/>
            <person name="Papp V."/>
            <person name="Albert L."/>
            <person name="Andreopoulos W."/>
            <person name="Angelini C."/>
            <person name="Antonin V."/>
            <person name="Barry K.W."/>
            <person name="Bougher N.L."/>
            <person name="Buchanan P."/>
            <person name="Buyck B."/>
            <person name="Bense V."/>
            <person name="Catcheside P."/>
            <person name="Chovatia M."/>
            <person name="Cooper J."/>
            <person name="Damon W."/>
            <person name="Desjardin D."/>
            <person name="Finy P."/>
            <person name="Geml J."/>
            <person name="Haridas S."/>
            <person name="Hughes K."/>
            <person name="Justo A."/>
            <person name="Karasinski D."/>
            <person name="Kautmanova I."/>
            <person name="Kiss B."/>
            <person name="Kocsube S."/>
            <person name="Kotiranta H."/>
            <person name="LaButti K.M."/>
            <person name="Lechner B.E."/>
            <person name="Liimatainen K."/>
            <person name="Lipzen A."/>
            <person name="Lukacs Z."/>
            <person name="Mihaltcheva S."/>
            <person name="Morgado L.N."/>
            <person name="Niskanen T."/>
            <person name="Noordeloos M.E."/>
            <person name="Ohm R.A."/>
            <person name="Ortiz-Santana B."/>
            <person name="Ovrebo C."/>
            <person name="Racz N."/>
            <person name="Riley R."/>
            <person name="Savchenko A."/>
            <person name="Shiryaev A."/>
            <person name="Soop K."/>
            <person name="Spirin V."/>
            <person name="Szebenyi C."/>
            <person name="Tomsovsky M."/>
            <person name="Tulloss R.E."/>
            <person name="Uehling J."/>
            <person name="Grigoriev I.V."/>
            <person name="Vagvolgyi C."/>
            <person name="Papp T."/>
            <person name="Martin F.M."/>
            <person name="Miettinen O."/>
            <person name="Hibbett D.S."/>
            <person name="Nagy L.G."/>
        </authorList>
    </citation>
    <scope>NUCLEOTIDE SEQUENCE [LARGE SCALE GENOMIC DNA]</scope>
    <source>
        <strain evidence="1 2">NL-1719</strain>
    </source>
</reference>
<accession>A0ACD3BFN6</accession>